<accession>A0ACB6ZPU3</accession>
<gene>
    <name evidence="1" type="ORF">BDM02DRAFT_3090141</name>
</gene>
<evidence type="ECO:0000313" key="1">
    <source>
        <dbReference type="EMBL" id="KAF9651860.1"/>
    </source>
</evidence>
<protein>
    <submittedName>
        <fullName evidence="1">Uncharacterized protein</fullName>
    </submittedName>
</protein>
<reference evidence="1" key="2">
    <citation type="journal article" date="2020" name="Nat. Commun.">
        <title>Large-scale genome sequencing of mycorrhizal fungi provides insights into the early evolution of symbiotic traits.</title>
        <authorList>
            <person name="Miyauchi S."/>
            <person name="Kiss E."/>
            <person name="Kuo A."/>
            <person name="Drula E."/>
            <person name="Kohler A."/>
            <person name="Sanchez-Garcia M."/>
            <person name="Morin E."/>
            <person name="Andreopoulos B."/>
            <person name="Barry K.W."/>
            <person name="Bonito G."/>
            <person name="Buee M."/>
            <person name="Carver A."/>
            <person name="Chen C."/>
            <person name="Cichocki N."/>
            <person name="Clum A."/>
            <person name="Culley D."/>
            <person name="Crous P.W."/>
            <person name="Fauchery L."/>
            <person name="Girlanda M."/>
            <person name="Hayes R.D."/>
            <person name="Keri Z."/>
            <person name="LaButti K."/>
            <person name="Lipzen A."/>
            <person name="Lombard V."/>
            <person name="Magnuson J."/>
            <person name="Maillard F."/>
            <person name="Murat C."/>
            <person name="Nolan M."/>
            <person name="Ohm R.A."/>
            <person name="Pangilinan J."/>
            <person name="Pereira M.F."/>
            <person name="Perotto S."/>
            <person name="Peter M."/>
            <person name="Pfister S."/>
            <person name="Riley R."/>
            <person name="Sitrit Y."/>
            <person name="Stielow J.B."/>
            <person name="Szollosi G."/>
            <person name="Zifcakova L."/>
            <person name="Stursova M."/>
            <person name="Spatafora J.W."/>
            <person name="Tedersoo L."/>
            <person name="Vaario L.M."/>
            <person name="Yamada A."/>
            <person name="Yan M."/>
            <person name="Wang P."/>
            <person name="Xu J."/>
            <person name="Bruns T."/>
            <person name="Baldrian P."/>
            <person name="Vilgalys R."/>
            <person name="Dunand C."/>
            <person name="Henrissat B."/>
            <person name="Grigoriev I.V."/>
            <person name="Hibbett D."/>
            <person name="Nagy L.G."/>
            <person name="Martin F.M."/>
        </authorList>
    </citation>
    <scope>NUCLEOTIDE SEQUENCE</scope>
    <source>
        <strain evidence="1">P2</strain>
    </source>
</reference>
<dbReference type="EMBL" id="MU117972">
    <property type="protein sequence ID" value="KAF9651860.1"/>
    <property type="molecule type" value="Genomic_DNA"/>
</dbReference>
<proteinExistence type="predicted"/>
<reference evidence="1" key="1">
    <citation type="submission" date="2019-10" db="EMBL/GenBank/DDBJ databases">
        <authorList>
            <consortium name="DOE Joint Genome Institute"/>
            <person name="Kuo A."/>
            <person name="Miyauchi S."/>
            <person name="Kiss E."/>
            <person name="Drula E."/>
            <person name="Kohler A."/>
            <person name="Sanchez-Garcia M."/>
            <person name="Andreopoulos B."/>
            <person name="Barry K.W."/>
            <person name="Bonito G."/>
            <person name="Buee M."/>
            <person name="Carver A."/>
            <person name="Chen C."/>
            <person name="Cichocki N."/>
            <person name="Clum A."/>
            <person name="Culley D."/>
            <person name="Crous P.W."/>
            <person name="Fauchery L."/>
            <person name="Girlanda M."/>
            <person name="Hayes R."/>
            <person name="Keri Z."/>
            <person name="Labutti K."/>
            <person name="Lipzen A."/>
            <person name="Lombard V."/>
            <person name="Magnuson J."/>
            <person name="Maillard F."/>
            <person name="Morin E."/>
            <person name="Murat C."/>
            <person name="Nolan M."/>
            <person name="Ohm R."/>
            <person name="Pangilinan J."/>
            <person name="Pereira M."/>
            <person name="Perotto S."/>
            <person name="Peter M."/>
            <person name="Riley R."/>
            <person name="Sitrit Y."/>
            <person name="Stielow B."/>
            <person name="Szollosi G."/>
            <person name="Zifcakova L."/>
            <person name="Stursova M."/>
            <person name="Spatafora J.W."/>
            <person name="Tedersoo L."/>
            <person name="Vaario L.-M."/>
            <person name="Yamada A."/>
            <person name="Yan M."/>
            <person name="Wang P."/>
            <person name="Xu J."/>
            <person name="Bruns T."/>
            <person name="Baldrian P."/>
            <person name="Vilgalys R."/>
            <person name="Henrissat B."/>
            <person name="Grigoriev I.V."/>
            <person name="Hibbett D."/>
            <person name="Nagy L.G."/>
            <person name="Martin F.M."/>
        </authorList>
    </citation>
    <scope>NUCLEOTIDE SEQUENCE</scope>
    <source>
        <strain evidence="1">P2</strain>
    </source>
</reference>
<keyword evidence="2" id="KW-1185">Reference proteome</keyword>
<organism evidence="1 2">
    <name type="scientific">Thelephora ganbajun</name>
    <name type="common">Ganba fungus</name>
    <dbReference type="NCBI Taxonomy" id="370292"/>
    <lineage>
        <taxon>Eukaryota</taxon>
        <taxon>Fungi</taxon>
        <taxon>Dikarya</taxon>
        <taxon>Basidiomycota</taxon>
        <taxon>Agaricomycotina</taxon>
        <taxon>Agaricomycetes</taxon>
        <taxon>Thelephorales</taxon>
        <taxon>Thelephoraceae</taxon>
        <taxon>Thelephora</taxon>
    </lineage>
</organism>
<comment type="caution">
    <text evidence="1">The sequence shown here is derived from an EMBL/GenBank/DDBJ whole genome shotgun (WGS) entry which is preliminary data.</text>
</comment>
<sequence length="438" mass="48383">MSDSGSARTNLNVDKNPHTTTAEPISVIPLLAHALKKIRSTPPRIITSPPTQPRRAAVALVIRVTPPRNFPQIPQNQVQPSLQEFFQLDWVNAPGAVAEILFLKRENPGEDTAAIATNRVNKSSEAHVAFPGGRTEEGDEGGCYTAMRQTWEETGLDLAERDFTCVGQLDDREITTSLGKRLLMILSPFVFLQLSPTSLAADPVEGTTLHWLPISSLLTPKWSTVTVDCSSRLAPRQSLFLRYAIRALIGNMSFPALLLPDLTCPEQAKSKKDKSEARLEKALPPQSYKQLKLWGLSLGMTLDLLSFMAIDGHSASGSILKFPDHADADDVMGVKLFSGDVRAAVLRAPSLTSVFPRFSYPDVNFWIWVFGKRYREVVRGWEVSVKTRGAGDRRVNWTGAALSTFYAAIRKALVVVIVVRAILVLTGAVFSAWWVFFR</sequence>
<evidence type="ECO:0000313" key="2">
    <source>
        <dbReference type="Proteomes" id="UP000886501"/>
    </source>
</evidence>
<name>A0ACB6ZPU3_THEGA</name>
<dbReference type="Proteomes" id="UP000886501">
    <property type="component" value="Unassembled WGS sequence"/>
</dbReference>